<reference evidence="2 3" key="1">
    <citation type="submission" date="2016-09" db="EMBL/GenBank/DDBJ databases">
        <title>Couchioplanes caeruleus draft genome sequence.</title>
        <authorList>
            <person name="Sheehan J."/>
            <person name="Caffrey P."/>
        </authorList>
    </citation>
    <scope>NUCLEOTIDE SEQUENCE [LARGE SCALE GENOMIC DNA]</scope>
    <source>
        <strain evidence="2 3">DSM 43634</strain>
    </source>
</reference>
<evidence type="ECO:0000313" key="3">
    <source>
        <dbReference type="Proteomes" id="UP000182486"/>
    </source>
</evidence>
<sequence>MAAPGHDALLISLLAACTACIGYAVGRLHQWYRTGLDRDEAYRDGYETATRSVFSTAARLIGPRREARGTAAVRSATVAPAAPADGGRHLVPDELVQAATYRLAPDRVARAKVPGAASAAADDEAADAASGDDGQETTRLRSVPRPRSS</sequence>
<keyword evidence="3" id="KW-1185">Reference proteome</keyword>
<proteinExistence type="predicted"/>
<dbReference type="AlphaFoldDB" id="A0A1K0GAQ9"/>
<name>A0A1K0GAQ9_9ACTN</name>
<accession>A0A1K0GAQ9</accession>
<gene>
    <name evidence="2" type="ORF">BG844_10405</name>
</gene>
<dbReference type="RefSeq" id="WP_071804860.1">
    <property type="nucleotide sequence ID" value="NZ_MEIA01000102.1"/>
</dbReference>
<feature type="region of interest" description="Disordered" evidence="1">
    <location>
        <begin position="112"/>
        <end position="149"/>
    </location>
</feature>
<protein>
    <submittedName>
        <fullName evidence="2">Uncharacterized protein</fullName>
    </submittedName>
</protein>
<dbReference type="EMBL" id="MEIA01000102">
    <property type="protein sequence ID" value="OJF14330.1"/>
    <property type="molecule type" value="Genomic_DNA"/>
</dbReference>
<organism evidence="2 3">
    <name type="scientific">Couchioplanes caeruleus subsp. caeruleus</name>
    <dbReference type="NCBI Taxonomy" id="56427"/>
    <lineage>
        <taxon>Bacteria</taxon>
        <taxon>Bacillati</taxon>
        <taxon>Actinomycetota</taxon>
        <taxon>Actinomycetes</taxon>
        <taxon>Micromonosporales</taxon>
        <taxon>Micromonosporaceae</taxon>
        <taxon>Couchioplanes</taxon>
    </lineage>
</organism>
<evidence type="ECO:0000313" key="2">
    <source>
        <dbReference type="EMBL" id="OJF14330.1"/>
    </source>
</evidence>
<evidence type="ECO:0000256" key="1">
    <source>
        <dbReference type="SAM" id="MobiDB-lite"/>
    </source>
</evidence>
<comment type="caution">
    <text evidence="2">The sequence shown here is derived from an EMBL/GenBank/DDBJ whole genome shotgun (WGS) entry which is preliminary data.</text>
</comment>
<dbReference type="Proteomes" id="UP000182486">
    <property type="component" value="Unassembled WGS sequence"/>
</dbReference>